<feature type="transmembrane region" description="Helical" evidence="1">
    <location>
        <begin position="116"/>
        <end position="136"/>
    </location>
</feature>
<feature type="transmembrane region" description="Helical" evidence="1">
    <location>
        <begin position="57"/>
        <end position="77"/>
    </location>
</feature>
<organism evidence="2 3">
    <name type="scientific">Krasilnikovia cinnamomea</name>
    <dbReference type="NCBI Taxonomy" id="349313"/>
    <lineage>
        <taxon>Bacteria</taxon>
        <taxon>Bacillati</taxon>
        <taxon>Actinomycetota</taxon>
        <taxon>Actinomycetes</taxon>
        <taxon>Micromonosporales</taxon>
        <taxon>Micromonosporaceae</taxon>
        <taxon>Krasilnikovia</taxon>
    </lineage>
</organism>
<gene>
    <name evidence="2" type="ORF">EV385_4873</name>
</gene>
<protein>
    <submittedName>
        <fullName evidence="2">Putative membrane protein YczE</fullName>
    </submittedName>
</protein>
<feature type="transmembrane region" description="Helical" evidence="1">
    <location>
        <begin position="89"/>
        <end position="110"/>
    </location>
</feature>
<keyword evidence="3" id="KW-1185">Reference proteome</keyword>
<dbReference type="PANTHER" id="PTHR40078:SF1">
    <property type="entry name" value="INTEGRAL MEMBRANE PROTEIN"/>
    <property type="match status" value="1"/>
</dbReference>
<proteinExistence type="predicted"/>
<evidence type="ECO:0000313" key="2">
    <source>
        <dbReference type="EMBL" id="RZU52989.1"/>
    </source>
</evidence>
<keyword evidence="1" id="KW-0812">Transmembrane</keyword>
<dbReference type="AlphaFoldDB" id="A0A4Q7ZRF7"/>
<comment type="caution">
    <text evidence="2">The sequence shown here is derived from an EMBL/GenBank/DDBJ whole genome shotgun (WGS) entry which is preliminary data.</text>
</comment>
<keyword evidence="1" id="KW-1133">Transmembrane helix</keyword>
<evidence type="ECO:0000256" key="1">
    <source>
        <dbReference type="SAM" id="Phobius"/>
    </source>
</evidence>
<dbReference type="InterPro" id="IPR038750">
    <property type="entry name" value="YczE/YyaS-like"/>
</dbReference>
<name>A0A4Q7ZRF7_9ACTN</name>
<evidence type="ECO:0000313" key="3">
    <source>
        <dbReference type="Proteomes" id="UP000292564"/>
    </source>
</evidence>
<reference evidence="2 3" key="1">
    <citation type="submission" date="2019-02" db="EMBL/GenBank/DDBJ databases">
        <title>Sequencing the genomes of 1000 actinobacteria strains.</title>
        <authorList>
            <person name="Klenk H.-P."/>
        </authorList>
    </citation>
    <scope>NUCLEOTIDE SEQUENCE [LARGE SCALE GENOMIC DNA]</scope>
    <source>
        <strain evidence="2 3">DSM 45162</strain>
    </source>
</reference>
<dbReference type="OrthoDB" id="154912at2"/>
<dbReference type="PANTHER" id="PTHR40078">
    <property type="entry name" value="INTEGRAL MEMBRANE PROTEIN-RELATED"/>
    <property type="match status" value="1"/>
</dbReference>
<feature type="transmembrane region" description="Helical" evidence="1">
    <location>
        <begin position="20"/>
        <end position="45"/>
    </location>
</feature>
<keyword evidence="1" id="KW-0472">Membrane</keyword>
<sequence>MPTTGNTDHVTIRSRPGRRLAQLTVGLTLYGFSMALMVISGLGLTPWDVFHQGVSRATGISIGTVVILTGIPLLLLWIPLRQRPGIGTIANLVVIGLVVDGALAVLPTGASLPVRVAYLVAGILLNGVATGMYIGARLGPGPRDGLMTGIVGRFPRLSIRLVRTTIEVLVLATGFLLGGTVGLGTLAYALAIGPLAQVFIPRFTVPETGRARIAAPAA</sequence>
<accession>A0A4Q7ZRF7</accession>
<dbReference type="Pfam" id="PF19700">
    <property type="entry name" value="DUF6198"/>
    <property type="match status" value="1"/>
</dbReference>
<dbReference type="Proteomes" id="UP000292564">
    <property type="component" value="Unassembled WGS sequence"/>
</dbReference>
<dbReference type="RefSeq" id="WP_130511534.1">
    <property type="nucleotide sequence ID" value="NZ_SHKY01000001.1"/>
</dbReference>
<dbReference type="EMBL" id="SHKY01000001">
    <property type="protein sequence ID" value="RZU52989.1"/>
    <property type="molecule type" value="Genomic_DNA"/>
</dbReference>